<dbReference type="GO" id="GO:0003735">
    <property type="term" value="F:structural constituent of ribosome"/>
    <property type="evidence" value="ECO:0007669"/>
    <property type="project" value="InterPro"/>
</dbReference>
<evidence type="ECO:0000256" key="5">
    <source>
        <dbReference type="HAMAP-Rule" id="MF_01334"/>
    </source>
</evidence>
<dbReference type="SUPFAM" id="SSF50715">
    <property type="entry name" value="Ribosomal protein L25-like"/>
    <property type="match status" value="1"/>
</dbReference>
<name>A0A3N1X595_9FIRM</name>
<dbReference type="Pfam" id="PF14693">
    <property type="entry name" value="Ribosomal_TL5_C"/>
    <property type="match status" value="1"/>
</dbReference>
<evidence type="ECO:0000256" key="4">
    <source>
        <dbReference type="ARBA" id="ARBA00023274"/>
    </source>
</evidence>
<evidence type="ECO:0000256" key="1">
    <source>
        <dbReference type="ARBA" id="ARBA00022730"/>
    </source>
</evidence>
<dbReference type="HAMAP" id="MF_01334">
    <property type="entry name" value="Ribosomal_bL25_CTC"/>
    <property type="match status" value="1"/>
</dbReference>
<dbReference type="GO" id="GO:0006412">
    <property type="term" value="P:translation"/>
    <property type="evidence" value="ECO:0007669"/>
    <property type="project" value="UniProtKB-UniRule"/>
</dbReference>
<keyword evidence="4 5" id="KW-0687">Ribonucleoprotein</keyword>
<dbReference type="InterPro" id="IPR020056">
    <property type="entry name" value="Rbsml_bL25/Gln-tRNA_synth_N"/>
</dbReference>
<dbReference type="Pfam" id="PF01386">
    <property type="entry name" value="Ribosomal_L25p"/>
    <property type="match status" value="1"/>
</dbReference>
<organism evidence="8 9">
    <name type="scientific">Mobilisporobacter senegalensis</name>
    <dbReference type="NCBI Taxonomy" id="1329262"/>
    <lineage>
        <taxon>Bacteria</taxon>
        <taxon>Bacillati</taxon>
        <taxon>Bacillota</taxon>
        <taxon>Clostridia</taxon>
        <taxon>Lachnospirales</taxon>
        <taxon>Lachnospiraceae</taxon>
        <taxon>Mobilisporobacter</taxon>
    </lineage>
</organism>
<reference evidence="8 9" key="1">
    <citation type="submission" date="2018-11" db="EMBL/GenBank/DDBJ databases">
        <title>Genomic Encyclopedia of Type Strains, Phase IV (KMG-IV): sequencing the most valuable type-strain genomes for metagenomic binning, comparative biology and taxonomic classification.</title>
        <authorList>
            <person name="Goeker M."/>
        </authorList>
    </citation>
    <scope>NUCLEOTIDE SEQUENCE [LARGE SCALE GENOMIC DNA]</scope>
    <source>
        <strain evidence="8 9">DSM 26537</strain>
    </source>
</reference>
<evidence type="ECO:0000256" key="3">
    <source>
        <dbReference type="ARBA" id="ARBA00022980"/>
    </source>
</evidence>
<dbReference type="NCBIfam" id="TIGR00731">
    <property type="entry name" value="bL25_bact_ctc"/>
    <property type="match status" value="1"/>
</dbReference>
<evidence type="ECO:0000256" key="2">
    <source>
        <dbReference type="ARBA" id="ARBA00022884"/>
    </source>
</evidence>
<dbReference type="Gene3D" id="2.40.240.10">
    <property type="entry name" value="Ribosomal Protein L25, Chain P"/>
    <property type="match status" value="1"/>
</dbReference>
<feature type="domain" description="Large ribosomal subunit protein bL25 L25" evidence="6">
    <location>
        <begin position="7"/>
        <end position="94"/>
    </location>
</feature>
<evidence type="ECO:0000313" key="8">
    <source>
        <dbReference type="EMBL" id="ROR21945.1"/>
    </source>
</evidence>
<evidence type="ECO:0000313" key="9">
    <source>
        <dbReference type="Proteomes" id="UP000273083"/>
    </source>
</evidence>
<proteinExistence type="inferred from homology"/>
<dbReference type="OrthoDB" id="9790002at2"/>
<dbReference type="AlphaFoldDB" id="A0A3N1X595"/>
<dbReference type="InterPro" id="IPR037121">
    <property type="entry name" value="Ribosomal_bL25_C"/>
</dbReference>
<dbReference type="InterPro" id="IPR020057">
    <property type="entry name" value="Ribosomal_bL25_b-dom"/>
</dbReference>
<dbReference type="InterPro" id="IPR011035">
    <property type="entry name" value="Ribosomal_bL25/Gln-tRNA_synth"/>
</dbReference>
<dbReference type="InterPro" id="IPR029751">
    <property type="entry name" value="Ribosomal_L25_dom"/>
</dbReference>
<comment type="function">
    <text evidence="5">This is one of the proteins that binds to the 5S RNA in the ribosome where it forms part of the central protuberance.</text>
</comment>
<dbReference type="PANTHER" id="PTHR33284:SF1">
    <property type="entry name" value="RIBOSOMAL PROTEIN L25_GLN-TRNA SYNTHETASE, ANTI-CODON-BINDING DOMAIN-CONTAINING PROTEIN"/>
    <property type="match status" value="1"/>
</dbReference>
<dbReference type="InterPro" id="IPR001021">
    <property type="entry name" value="Ribosomal_bL25_long"/>
</dbReference>
<comment type="caution">
    <text evidence="8">The sequence shown here is derived from an EMBL/GenBank/DDBJ whole genome shotgun (WGS) entry which is preliminary data.</text>
</comment>
<dbReference type="GO" id="GO:0008097">
    <property type="term" value="F:5S rRNA binding"/>
    <property type="evidence" value="ECO:0007669"/>
    <property type="project" value="InterPro"/>
</dbReference>
<keyword evidence="9" id="KW-1185">Reference proteome</keyword>
<keyword evidence="2 5" id="KW-0694">RNA-binding</keyword>
<dbReference type="InterPro" id="IPR020930">
    <property type="entry name" value="Ribosomal_uL5_bac-type"/>
</dbReference>
<evidence type="ECO:0000259" key="7">
    <source>
        <dbReference type="Pfam" id="PF14693"/>
    </source>
</evidence>
<keyword evidence="3 5" id="KW-0689">Ribosomal protein</keyword>
<accession>A0A3N1X595</accession>
<comment type="similarity">
    <text evidence="5">Belongs to the bacterial ribosomal protein bL25 family. CTC subfamily.</text>
</comment>
<feature type="domain" description="Large ribosomal subunit protein bL25 beta" evidence="7">
    <location>
        <begin position="103"/>
        <end position="185"/>
    </location>
</feature>
<dbReference type="EMBL" id="RJVG01000018">
    <property type="protein sequence ID" value="ROR21945.1"/>
    <property type="molecule type" value="Genomic_DNA"/>
</dbReference>
<keyword evidence="1 5" id="KW-0699">rRNA-binding</keyword>
<protein>
    <recommendedName>
        <fullName evidence="5">Large ribosomal subunit protein bL25</fullName>
    </recommendedName>
    <alternativeName>
        <fullName evidence="5">General stress protein CTC</fullName>
    </alternativeName>
</protein>
<dbReference type="GO" id="GO:0022625">
    <property type="term" value="C:cytosolic large ribosomal subunit"/>
    <property type="evidence" value="ECO:0007669"/>
    <property type="project" value="TreeGrafter"/>
</dbReference>
<dbReference type="Proteomes" id="UP000273083">
    <property type="component" value="Unassembled WGS sequence"/>
</dbReference>
<dbReference type="Gene3D" id="2.170.120.20">
    <property type="entry name" value="Ribosomal protein L25, beta domain"/>
    <property type="match status" value="1"/>
</dbReference>
<evidence type="ECO:0000259" key="6">
    <source>
        <dbReference type="Pfam" id="PF01386"/>
    </source>
</evidence>
<dbReference type="PANTHER" id="PTHR33284">
    <property type="entry name" value="RIBOSOMAL PROTEIN L25/GLN-TRNA SYNTHETASE, ANTI-CODON-BINDING DOMAIN-CONTAINING PROTEIN"/>
    <property type="match status" value="1"/>
</dbReference>
<dbReference type="CDD" id="cd00495">
    <property type="entry name" value="Ribosomal_L25_TL5_CTC"/>
    <property type="match status" value="1"/>
</dbReference>
<gene>
    <name evidence="5" type="primary">rplY</name>
    <name evidence="5" type="synonym">ctc</name>
    <name evidence="8" type="ORF">EDD66_11825</name>
</gene>
<dbReference type="RefSeq" id="WP_123610944.1">
    <property type="nucleotide sequence ID" value="NZ_RJVG01000018.1"/>
</dbReference>
<sequence>MSERGKLRVEKRTNLSNGERNRLRKSGYVPGIVYGRNLVSEPVAVRTDDLRRAIKEFGRNAVFELDRSEAANDLVLIKEIQYGHIISDFAHVDFQKVSLSEETKLEVPIKIINKELLEARKFLLLLQTDIVIIKGLPQDIPDSIDIDATDLKPGDVIKIGDLKTSDGLTIDNDPDQIVLSINEPRSNEIVEEENE</sequence>
<comment type="subunit">
    <text evidence="5">Part of the 50S ribosomal subunit; part of the 5S rRNA/L5/L18/L25 subcomplex. Contacts the 5S rRNA. Binds to the 5S rRNA independently of L5 and L18.</text>
</comment>